<comment type="similarity">
    <text evidence="7 10">Belongs to the fluoride channel Fluc/FEX (TC 1.A.43) family.</text>
</comment>
<keyword evidence="10" id="KW-0915">Sodium</keyword>
<keyword evidence="3 10" id="KW-0812">Transmembrane</keyword>
<comment type="catalytic activity">
    <reaction evidence="8">
        <text>fluoride(in) = fluoride(out)</text>
        <dbReference type="Rhea" id="RHEA:76159"/>
        <dbReference type="ChEBI" id="CHEBI:17051"/>
    </reaction>
    <physiologicalReaction direction="left-to-right" evidence="8">
        <dbReference type="Rhea" id="RHEA:76160"/>
    </physiologicalReaction>
</comment>
<comment type="subcellular location">
    <subcellularLocation>
        <location evidence="1 10">Cell membrane</location>
        <topology evidence="1 10">Multi-pass membrane protein</topology>
    </subcellularLocation>
</comment>
<dbReference type="Pfam" id="PF02537">
    <property type="entry name" value="CRCB"/>
    <property type="match status" value="1"/>
</dbReference>
<feature type="binding site" evidence="10">
    <location>
        <position position="61"/>
    </location>
    <ligand>
        <name>Na(+)</name>
        <dbReference type="ChEBI" id="CHEBI:29101"/>
        <note>structural</note>
    </ligand>
</feature>
<dbReference type="HAMAP" id="MF_00454">
    <property type="entry name" value="FluC"/>
    <property type="match status" value="1"/>
</dbReference>
<dbReference type="GO" id="GO:0005886">
    <property type="term" value="C:plasma membrane"/>
    <property type="evidence" value="ECO:0007669"/>
    <property type="project" value="UniProtKB-SubCell"/>
</dbReference>
<keyword evidence="12" id="KW-1185">Reference proteome</keyword>
<dbReference type="GO" id="GO:0062054">
    <property type="term" value="F:fluoride channel activity"/>
    <property type="evidence" value="ECO:0007669"/>
    <property type="project" value="UniProtKB-UniRule"/>
</dbReference>
<evidence type="ECO:0000256" key="1">
    <source>
        <dbReference type="ARBA" id="ARBA00004651"/>
    </source>
</evidence>
<dbReference type="RefSeq" id="WP_222842367.1">
    <property type="nucleotide sequence ID" value="NZ_FNQV01000004.1"/>
</dbReference>
<evidence type="ECO:0000313" key="12">
    <source>
        <dbReference type="Proteomes" id="UP000199288"/>
    </source>
</evidence>
<sequence>MRTNYALVGAGAALGALARYAMGSTLTANIVGCFLLGLVLAACGDGKLRTFLAAGVCGGLTTYSTFVLEVLTAASPAAAISYVAITLTTGPLAGAAGYALWPSS</sequence>
<accession>A0A1H3Y0D9</accession>
<keyword evidence="6 10" id="KW-0407">Ion channel</keyword>
<dbReference type="Proteomes" id="UP000199288">
    <property type="component" value="Unassembled WGS sequence"/>
</dbReference>
<feature type="transmembrane region" description="Helical" evidence="10">
    <location>
        <begin position="51"/>
        <end position="73"/>
    </location>
</feature>
<keyword evidence="10" id="KW-0813">Transport</keyword>
<dbReference type="GO" id="GO:0140114">
    <property type="term" value="P:cellular detoxification of fluoride"/>
    <property type="evidence" value="ECO:0007669"/>
    <property type="project" value="UniProtKB-UniRule"/>
</dbReference>
<evidence type="ECO:0000256" key="8">
    <source>
        <dbReference type="ARBA" id="ARBA00035585"/>
    </source>
</evidence>
<comment type="function">
    <text evidence="9 10">Fluoride-specific ion channel. Important for reducing fluoride concentration in the cell, thus reducing its toxicity.</text>
</comment>
<evidence type="ECO:0000256" key="7">
    <source>
        <dbReference type="ARBA" id="ARBA00035120"/>
    </source>
</evidence>
<proteinExistence type="inferred from homology"/>
<evidence type="ECO:0000256" key="2">
    <source>
        <dbReference type="ARBA" id="ARBA00022475"/>
    </source>
</evidence>
<keyword evidence="10" id="KW-0479">Metal-binding</keyword>
<comment type="activity regulation">
    <text evidence="10">Na(+) is not transported, but it plays an essential structural role and its presence is essential for fluoride channel function.</text>
</comment>
<evidence type="ECO:0000256" key="9">
    <source>
        <dbReference type="ARBA" id="ARBA00049940"/>
    </source>
</evidence>
<evidence type="ECO:0000256" key="6">
    <source>
        <dbReference type="ARBA" id="ARBA00023303"/>
    </source>
</evidence>
<keyword evidence="4 10" id="KW-1133">Transmembrane helix</keyword>
<keyword evidence="5 10" id="KW-0472">Membrane</keyword>
<evidence type="ECO:0000313" key="11">
    <source>
        <dbReference type="EMBL" id="SEA04248.1"/>
    </source>
</evidence>
<protein>
    <recommendedName>
        <fullName evidence="10">Fluoride-specific ion channel FluC</fullName>
    </recommendedName>
</protein>
<reference evidence="12" key="1">
    <citation type="submission" date="2016-10" db="EMBL/GenBank/DDBJ databases">
        <authorList>
            <person name="Varghese N."/>
            <person name="Submissions S."/>
        </authorList>
    </citation>
    <scope>NUCLEOTIDE SEQUENCE [LARGE SCALE GENOMIC DNA]</scope>
    <source>
        <strain evidence="12">KPR-1</strain>
    </source>
</reference>
<organism evidence="11 12">
    <name type="scientific">Bowdeniella nasicola</name>
    <dbReference type="NCBI Taxonomy" id="208480"/>
    <lineage>
        <taxon>Bacteria</taxon>
        <taxon>Bacillati</taxon>
        <taxon>Actinomycetota</taxon>
        <taxon>Actinomycetes</taxon>
        <taxon>Actinomycetales</taxon>
        <taxon>Actinomycetaceae</taxon>
        <taxon>Bowdeniella</taxon>
    </lineage>
</organism>
<dbReference type="GO" id="GO:0046872">
    <property type="term" value="F:metal ion binding"/>
    <property type="evidence" value="ECO:0007669"/>
    <property type="project" value="UniProtKB-KW"/>
</dbReference>
<evidence type="ECO:0000256" key="10">
    <source>
        <dbReference type="HAMAP-Rule" id="MF_00454"/>
    </source>
</evidence>
<keyword evidence="10" id="KW-0406">Ion transport</keyword>
<evidence type="ECO:0000256" key="4">
    <source>
        <dbReference type="ARBA" id="ARBA00022989"/>
    </source>
</evidence>
<feature type="binding site" evidence="10">
    <location>
        <position position="58"/>
    </location>
    <ligand>
        <name>Na(+)</name>
        <dbReference type="ChEBI" id="CHEBI:29101"/>
        <note>structural</note>
    </ligand>
</feature>
<feature type="transmembrane region" description="Helical" evidence="10">
    <location>
        <begin position="28"/>
        <end position="44"/>
    </location>
</feature>
<gene>
    <name evidence="10" type="primary">fluC</name>
    <name evidence="10" type="synonym">crcB</name>
    <name evidence="11" type="ORF">SAMN02910418_00792</name>
</gene>
<dbReference type="InterPro" id="IPR003691">
    <property type="entry name" value="FluC"/>
</dbReference>
<evidence type="ECO:0000256" key="3">
    <source>
        <dbReference type="ARBA" id="ARBA00022692"/>
    </source>
</evidence>
<keyword evidence="2 10" id="KW-1003">Cell membrane</keyword>
<evidence type="ECO:0000256" key="5">
    <source>
        <dbReference type="ARBA" id="ARBA00023136"/>
    </source>
</evidence>
<name>A0A1H3Y0D9_9ACTO</name>
<feature type="transmembrane region" description="Helical" evidence="10">
    <location>
        <begin position="79"/>
        <end position="101"/>
    </location>
</feature>
<dbReference type="EMBL" id="FNQV01000004">
    <property type="protein sequence ID" value="SEA04248.1"/>
    <property type="molecule type" value="Genomic_DNA"/>
</dbReference>
<dbReference type="AlphaFoldDB" id="A0A1H3Y0D9"/>